<dbReference type="SUPFAM" id="SSF51735">
    <property type="entry name" value="NAD(P)-binding Rossmann-fold domains"/>
    <property type="match status" value="1"/>
</dbReference>
<dbReference type="PANTHER" id="PTHR43818:SF10">
    <property type="entry name" value="NADH-DEPENDENT DEHYDROGENASE-RELATED"/>
    <property type="match status" value="1"/>
</dbReference>
<dbReference type="Pfam" id="PF01408">
    <property type="entry name" value="GFO_IDH_MocA"/>
    <property type="match status" value="1"/>
</dbReference>
<dbReference type="Pfam" id="PF19051">
    <property type="entry name" value="GFO_IDH_MocA_C2"/>
    <property type="match status" value="1"/>
</dbReference>
<evidence type="ECO:0008006" key="5">
    <source>
        <dbReference type="Google" id="ProtNLM"/>
    </source>
</evidence>
<feature type="domain" description="Gfo/Idh/MocA-like oxidoreductase bacterial type C-terminal" evidence="2">
    <location>
        <begin position="204"/>
        <end position="261"/>
    </location>
</feature>
<feature type="domain" description="Gfo/Idh/MocA-like oxidoreductase N-terminal" evidence="1">
    <location>
        <begin position="44"/>
        <end position="159"/>
    </location>
</feature>
<gene>
    <name evidence="3" type="ORF">ING2E5B_1925</name>
</gene>
<accession>A0A098C417</accession>
<proteinExistence type="predicted"/>
<name>A0A098C417_9BACT</name>
<dbReference type="Gene3D" id="3.40.50.720">
    <property type="entry name" value="NAD(P)-binding Rossmann-like Domain"/>
    <property type="match status" value="1"/>
</dbReference>
<dbReference type="OrthoDB" id="726883at2"/>
<evidence type="ECO:0000313" key="4">
    <source>
        <dbReference type="Proteomes" id="UP000032417"/>
    </source>
</evidence>
<protein>
    <recommendedName>
        <fullName evidence="5">Oxidoreductase</fullName>
    </recommendedName>
</protein>
<evidence type="ECO:0000313" key="3">
    <source>
        <dbReference type="EMBL" id="CEA16662.1"/>
    </source>
</evidence>
<evidence type="ECO:0000259" key="1">
    <source>
        <dbReference type="Pfam" id="PF01408"/>
    </source>
</evidence>
<dbReference type="PATRIC" id="fig|1562970.3.peg.1905"/>
<dbReference type="SUPFAM" id="SSF55347">
    <property type="entry name" value="Glyceraldehyde-3-phosphate dehydrogenase-like, C-terminal domain"/>
    <property type="match status" value="1"/>
</dbReference>
<dbReference type="EMBL" id="LN515532">
    <property type="protein sequence ID" value="CEA16662.1"/>
    <property type="molecule type" value="Genomic_DNA"/>
</dbReference>
<dbReference type="Proteomes" id="UP000032417">
    <property type="component" value="Chromosome 1"/>
</dbReference>
<dbReference type="KEGG" id="pbt:ING2E5B_1925"/>
<dbReference type="InterPro" id="IPR050463">
    <property type="entry name" value="Gfo/Idh/MocA_oxidrdct_glycsds"/>
</dbReference>
<dbReference type="Gene3D" id="3.30.360.10">
    <property type="entry name" value="Dihydrodipicolinate Reductase, domain 2"/>
    <property type="match status" value="1"/>
</dbReference>
<dbReference type="PANTHER" id="PTHR43818">
    <property type="entry name" value="BCDNA.GH03377"/>
    <property type="match status" value="1"/>
</dbReference>
<organism evidence="3 4">
    <name type="scientific">Fermentimonas caenicola</name>
    <dbReference type="NCBI Taxonomy" id="1562970"/>
    <lineage>
        <taxon>Bacteria</taxon>
        <taxon>Pseudomonadati</taxon>
        <taxon>Bacteroidota</taxon>
        <taxon>Bacteroidia</taxon>
        <taxon>Bacteroidales</taxon>
        <taxon>Dysgonomonadaceae</taxon>
        <taxon>Fermentimonas</taxon>
    </lineage>
</organism>
<dbReference type="InterPro" id="IPR000683">
    <property type="entry name" value="Gfo/Idh/MocA-like_OxRdtase_N"/>
</dbReference>
<dbReference type="AlphaFoldDB" id="A0A098C417"/>
<dbReference type="InterPro" id="IPR036291">
    <property type="entry name" value="NAD(P)-bd_dom_sf"/>
</dbReference>
<dbReference type="STRING" id="1562970.ING2E5B_1925"/>
<dbReference type="InterPro" id="IPR043906">
    <property type="entry name" value="Gfo/Idh/MocA_OxRdtase_bact_C"/>
</dbReference>
<evidence type="ECO:0000259" key="2">
    <source>
        <dbReference type="Pfam" id="PF19051"/>
    </source>
</evidence>
<keyword evidence="4" id="KW-1185">Reference proteome</keyword>
<sequence length="497" mass="56080">METRRDFIKNITLTATGLTILPSHLISGLKRSTQFIPPSDKLNIAGVGIGGKGHPNLVGMNTENIIGLCDVDWKYANNCFQEFPKAKRFKDWRRMFDEMGKDIDGVMISTPDHTHAIIAATAITMGIHVYCQKPLTHSIYESRLLTQLADRYNVATQMGNQGNSGDGVRQLCEWIWNGEIGEVREVHSWTDRPIWPQGLQRPKESMKVPETLDWDLFIGPAAYRPYHEIYTPWNWRGWWDFGTGAFGDMACHVLDPVYKALNLGYPDRIQGSSSPINTESPPQSEKVNFHFPARKGLLKVAMPEVTVYWYDGGLLPDRPDLLEDGADLMHDGLGGCLFIGSKDSLLCDCGGFNPRLLSGRVPDVPQQLRRIPGATGYFDGYHEQDWIRACKESPENRVKTSSDFSYSGPFNEMVLLGVLAIRLQSLKKVLQWDGESMEFTNITPTDELVITSESSFSVIDGHPHFNNKSVRLNALEESKEYIKHTYREGWSLPNLPK</sequence>
<reference evidence="3 4" key="1">
    <citation type="submission" date="2014-08" db="EMBL/GenBank/DDBJ databases">
        <authorList>
            <person name="Wibberg D."/>
        </authorList>
    </citation>
    <scope>NUCLEOTIDE SEQUENCE [LARGE SCALE GENOMIC DNA]</scope>
    <source>
        <strain evidence="4">ING2-E5B</strain>
    </source>
</reference>
<dbReference type="GO" id="GO:0000166">
    <property type="term" value="F:nucleotide binding"/>
    <property type="evidence" value="ECO:0007669"/>
    <property type="project" value="InterPro"/>
</dbReference>
<dbReference type="HOGENOM" id="CLU_023194_24_0_10"/>